<organism evidence="1 2">
    <name type="scientific">Candidatus Iainarchaeum sp</name>
    <dbReference type="NCBI Taxonomy" id="3101447"/>
    <lineage>
        <taxon>Archaea</taxon>
        <taxon>Candidatus Iainarchaeota</taxon>
        <taxon>Candidatus Iainarchaeia</taxon>
        <taxon>Candidatus Iainarchaeales</taxon>
        <taxon>Candidatus Iainarchaeaceae</taxon>
        <taxon>Candidatus Iainarchaeum</taxon>
    </lineage>
</organism>
<reference evidence="1" key="2">
    <citation type="submission" date="2021-05" db="EMBL/GenBank/DDBJ databases">
        <title>Protein family content uncovers lineage relationships and bacterial pathway maintenance mechanisms in DPANN archaea.</title>
        <authorList>
            <person name="Castelle C.J."/>
            <person name="Meheust R."/>
            <person name="Jaffe A.L."/>
            <person name="Seitz K."/>
            <person name="Gong X."/>
            <person name="Baker B.J."/>
            <person name="Banfield J.F."/>
        </authorList>
    </citation>
    <scope>NUCLEOTIDE SEQUENCE</scope>
    <source>
        <strain evidence="1">RIFCSPHIGHO2_01_FULL_AR10_44_11</strain>
    </source>
</reference>
<reference evidence="1" key="1">
    <citation type="submission" date="2021-03" db="EMBL/GenBank/DDBJ databases">
        <authorList>
            <person name="Jaffe A."/>
        </authorList>
    </citation>
    <scope>NUCLEOTIDE SEQUENCE</scope>
    <source>
        <strain evidence="1">RIFCSPHIGHO2_01_FULL_AR10_44_11</strain>
    </source>
</reference>
<dbReference type="Proteomes" id="UP000677687">
    <property type="component" value="Unassembled WGS sequence"/>
</dbReference>
<accession>A0A8T4KSP1</accession>
<dbReference type="EMBL" id="JAGVWD010000006">
    <property type="protein sequence ID" value="MBS3057087.1"/>
    <property type="molecule type" value="Genomic_DNA"/>
</dbReference>
<evidence type="ECO:0000313" key="2">
    <source>
        <dbReference type="Proteomes" id="UP000677687"/>
    </source>
</evidence>
<dbReference type="AlphaFoldDB" id="A0A8T4KSP1"/>
<name>A0A8T4KSP1_9ARCH</name>
<gene>
    <name evidence="1" type="ORF">J4415_00490</name>
</gene>
<comment type="caution">
    <text evidence="1">The sequence shown here is derived from an EMBL/GenBank/DDBJ whole genome shotgun (WGS) entry which is preliminary data.</text>
</comment>
<evidence type="ECO:0000313" key="1">
    <source>
        <dbReference type="EMBL" id="MBS3057087.1"/>
    </source>
</evidence>
<protein>
    <submittedName>
        <fullName evidence="1">Uncharacterized protein</fullName>
    </submittedName>
</protein>
<proteinExistence type="predicted"/>
<sequence>MQRTKATTMSFSAEPEFVRMIGRVISKTGAYHSKSEFLRDAARQRAIQLMGLEDELKRVHEATKELRKRVKFVRELTPEDKDKIVDKYFKQAGL</sequence>